<dbReference type="AlphaFoldDB" id="A0A839V0V9"/>
<organism evidence="3 4">
    <name type="scientific">Endobacter medicaginis</name>
    <dbReference type="NCBI Taxonomy" id="1181271"/>
    <lineage>
        <taxon>Bacteria</taxon>
        <taxon>Pseudomonadati</taxon>
        <taxon>Pseudomonadota</taxon>
        <taxon>Alphaproteobacteria</taxon>
        <taxon>Acetobacterales</taxon>
        <taxon>Acetobacteraceae</taxon>
        <taxon>Endobacter</taxon>
    </lineage>
</organism>
<keyword evidence="4" id="KW-1185">Reference proteome</keyword>
<keyword evidence="2" id="KW-0732">Signal</keyword>
<evidence type="ECO:0008006" key="5">
    <source>
        <dbReference type="Google" id="ProtNLM"/>
    </source>
</evidence>
<comment type="caution">
    <text evidence="3">The sequence shown here is derived from an EMBL/GenBank/DDBJ whole genome shotgun (WGS) entry which is preliminary data.</text>
</comment>
<dbReference type="RefSeq" id="WP_183274864.1">
    <property type="nucleotide sequence ID" value="NZ_JABXXQ010000362.1"/>
</dbReference>
<gene>
    <name evidence="3" type="ORF">FHR90_000997</name>
</gene>
<feature type="compositionally biased region" description="Basic and acidic residues" evidence="1">
    <location>
        <begin position="45"/>
        <end position="55"/>
    </location>
</feature>
<evidence type="ECO:0000313" key="3">
    <source>
        <dbReference type="EMBL" id="MBB3173179.1"/>
    </source>
</evidence>
<evidence type="ECO:0000256" key="1">
    <source>
        <dbReference type="SAM" id="MobiDB-lite"/>
    </source>
</evidence>
<evidence type="ECO:0000256" key="2">
    <source>
        <dbReference type="SAM" id="SignalP"/>
    </source>
</evidence>
<protein>
    <recommendedName>
        <fullName evidence="5">Secreted protein</fullName>
    </recommendedName>
</protein>
<feature type="region of interest" description="Disordered" evidence="1">
    <location>
        <begin position="32"/>
        <end position="55"/>
    </location>
</feature>
<feature type="signal peptide" evidence="2">
    <location>
        <begin position="1"/>
        <end position="18"/>
    </location>
</feature>
<sequence length="112" mass="11706">MIVIILQAALLAGVGTLALEVAPRVAAGATIGQTGGQTAPVQAEPEARADGTGHHALFDSRHCSAMPQQLKAAWAPDRANPQRDRLGMAAVSACPHFLSTMSLVKPHHVWRG</sequence>
<reference evidence="3 4" key="1">
    <citation type="submission" date="2020-08" db="EMBL/GenBank/DDBJ databases">
        <title>Genomic Encyclopedia of Type Strains, Phase III (KMG-III): the genomes of soil and plant-associated and newly described type strains.</title>
        <authorList>
            <person name="Whitman W."/>
        </authorList>
    </citation>
    <scope>NUCLEOTIDE SEQUENCE [LARGE SCALE GENOMIC DNA]</scope>
    <source>
        <strain evidence="3 4">CECT 8088</strain>
    </source>
</reference>
<evidence type="ECO:0000313" key="4">
    <source>
        <dbReference type="Proteomes" id="UP000557688"/>
    </source>
</evidence>
<dbReference type="EMBL" id="JACHXV010000003">
    <property type="protein sequence ID" value="MBB3173179.1"/>
    <property type="molecule type" value="Genomic_DNA"/>
</dbReference>
<dbReference type="Proteomes" id="UP000557688">
    <property type="component" value="Unassembled WGS sequence"/>
</dbReference>
<proteinExistence type="predicted"/>
<name>A0A839V0V9_9PROT</name>
<feature type="chain" id="PRO_5032470830" description="Secreted protein" evidence="2">
    <location>
        <begin position="19"/>
        <end position="112"/>
    </location>
</feature>
<accession>A0A839V0V9</accession>